<dbReference type="InterPro" id="IPR001124">
    <property type="entry name" value="Lipid-bd_serum_glycop_C"/>
</dbReference>
<dbReference type="Gene3D" id="3.15.10.10">
    <property type="entry name" value="Bactericidal permeability-increasing protein, domain 1"/>
    <property type="match status" value="1"/>
</dbReference>
<dbReference type="InterPro" id="IPR051660">
    <property type="entry name" value="BPI_fold-BPI/LBP"/>
</dbReference>
<dbReference type="Pfam" id="PF01273">
    <property type="entry name" value="LBP_BPI_CETP"/>
    <property type="match status" value="1"/>
</dbReference>
<keyword evidence="1" id="KW-0732">Signal</keyword>
<organism evidence="3 4">
    <name type="scientific">Balearica regulorum gibbericeps</name>
    <name type="common">East African grey crowned-crane</name>
    <dbReference type="NCBI Taxonomy" id="100784"/>
    <lineage>
        <taxon>Eukaryota</taxon>
        <taxon>Metazoa</taxon>
        <taxon>Chordata</taxon>
        <taxon>Craniata</taxon>
        <taxon>Vertebrata</taxon>
        <taxon>Euteleostomi</taxon>
        <taxon>Archelosauria</taxon>
        <taxon>Archosauria</taxon>
        <taxon>Dinosauria</taxon>
        <taxon>Saurischia</taxon>
        <taxon>Theropoda</taxon>
        <taxon>Coelurosauria</taxon>
        <taxon>Aves</taxon>
        <taxon>Neognathae</taxon>
        <taxon>Neoaves</taxon>
        <taxon>Gruiformes</taxon>
        <taxon>Gruidae</taxon>
        <taxon>Balearica</taxon>
    </lineage>
</organism>
<protein>
    <submittedName>
        <fullName evidence="3">BPI fold-containing family B member 6</fullName>
    </submittedName>
</protein>
<keyword evidence="4" id="KW-1185">Reference proteome</keyword>
<accession>A0A087VDF7</accession>
<sequence length="470" mass="50420">WCILFLGGWLAWSGGADGPGAVIRIDLGTIDWDFVLNSLSCANLPAVSTALNESDVLQKMAEEATKKKPNAKPIKGISGLKVKDLHPPVISLALSPGLGLFMAVLTQMTFTGKSFIGGNVEISLTANLTASSRLWQDTAGIPRFSSRNCHITLISVKTNLPSSMLPKVTSKFLDSTLQKVLPGLLCPAVDAVLNLVNAKFTTMTSEIPLGTAGTLQYTLLNPLMTSETFTELDLKTILHQKEGKEVDIPIDQPSLASLPPKRDAATQLVLSANFLSAELSILQTSFNLDISNNTVEPVNWEGKGMSSFCFDSPQISKVLPPSQPLVIEMQEAKAPVMSITPDKSFVQLFSTAEFHVSPSDSAPESLFVLDVHSNLEVQFAIEEEKLQLSLGLQRWMTLCLSSPCGLSRVALASSSLGMFDELPLKGVLADIVHVACVPSINRVLHGGVPLPDLLGITCRRANISGFEVGT</sequence>
<name>A0A087VDF7_BALRE</name>
<proteinExistence type="predicted"/>
<dbReference type="InterPro" id="IPR017942">
    <property type="entry name" value="Lipid-bd_serum_glycop_N"/>
</dbReference>
<dbReference type="GO" id="GO:0008289">
    <property type="term" value="F:lipid binding"/>
    <property type="evidence" value="ECO:0007669"/>
    <property type="project" value="InterPro"/>
</dbReference>
<feature type="signal peptide" evidence="1">
    <location>
        <begin position="1"/>
        <end position="16"/>
    </location>
</feature>
<dbReference type="SMART" id="SM00329">
    <property type="entry name" value="BPI2"/>
    <property type="match status" value="1"/>
</dbReference>
<dbReference type="PANTHER" id="PTHR46019">
    <property type="entry name" value="BPI FOLD-CONTAINING FAMILY B MEMBER 4-RELATED"/>
    <property type="match status" value="1"/>
</dbReference>
<dbReference type="Pfam" id="PF02886">
    <property type="entry name" value="LBP_BPI_CETP_C"/>
    <property type="match status" value="1"/>
</dbReference>
<feature type="non-terminal residue" evidence="3">
    <location>
        <position position="1"/>
    </location>
</feature>
<evidence type="ECO:0000313" key="3">
    <source>
        <dbReference type="EMBL" id="KFO10649.1"/>
    </source>
</evidence>
<gene>
    <name evidence="3" type="ORF">N312_13541</name>
</gene>
<feature type="domain" description="Lipid-binding serum glycoprotein C-terminal" evidence="2">
    <location>
        <begin position="260"/>
        <end position="470"/>
    </location>
</feature>
<dbReference type="PANTHER" id="PTHR46019:SF2">
    <property type="entry name" value="BPI FOLD-CONTAINING FAMILY B MEMBER 6"/>
    <property type="match status" value="1"/>
</dbReference>
<dbReference type="SUPFAM" id="SSF55394">
    <property type="entry name" value="Bactericidal permeability-increasing protein, BPI"/>
    <property type="match status" value="2"/>
</dbReference>
<evidence type="ECO:0000259" key="2">
    <source>
        <dbReference type="SMART" id="SM00329"/>
    </source>
</evidence>
<feature type="non-terminal residue" evidence="3">
    <location>
        <position position="470"/>
    </location>
</feature>
<feature type="chain" id="PRO_5001831298" evidence="1">
    <location>
        <begin position="17"/>
        <end position="470"/>
    </location>
</feature>
<dbReference type="EMBL" id="KL489102">
    <property type="protein sequence ID" value="KFO10649.1"/>
    <property type="molecule type" value="Genomic_DNA"/>
</dbReference>
<dbReference type="Proteomes" id="UP000053309">
    <property type="component" value="Unassembled WGS sequence"/>
</dbReference>
<evidence type="ECO:0000313" key="4">
    <source>
        <dbReference type="Proteomes" id="UP000053309"/>
    </source>
</evidence>
<reference evidence="3 4" key="1">
    <citation type="submission" date="2014-04" db="EMBL/GenBank/DDBJ databases">
        <title>Genome evolution of avian class.</title>
        <authorList>
            <person name="Zhang G."/>
            <person name="Li C."/>
        </authorList>
    </citation>
    <scope>NUCLEOTIDE SEQUENCE [LARGE SCALE GENOMIC DNA]</scope>
    <source>
        <strain evidence="3">BGI_N312</strain>
    </source>
</reference>
<dbReference type="InterPro" id="IPR017943">
    <property type="entry name" value="Bactericidal_perm-incr_a/b_dom"/>
</dbReference>
<evidence type="ECO:0000256" key="1">
    <source>
        <dbReference type="SAM" id="SignalP"/>
    </source>
</evidence>
<dbReference type="Gene3D" id="3.15.20.10">
    <property type="entry name" value="Bactericidal permeability-increasing protein, domain 2"/>
    <property type="match status" value="1"/>
</dbReference>
<dbReference type="AlphaFoldDB" id="A0A087VDF7"/>